<feature type="region of interest" description="Disordered" evidence="5">
    <location>
        <begin position="217"/>
        <end position="297"/>
    </location>
</feature>
<dbReference type="GO" id="GO:0071944">
    <property type="term" value="C:cell periphery"/>
    <property type="evidence" value="ECO:0007669"/>
    <property type="project" value="UniProtKB-ARBA"/>
</dbReference>
<dbReference type="OrthoDB" id="3943659at2759"/>
<dbReference type="CDD" id="cd12087">
    <property type="entry name" value="TM_EGFR-like"/>
    <property type="match status" value="1"/>
</dbReference>
<name>A0A8E2JC62_9PEZI</name>
<evidence type="ECO:0000313" key="9">
    <source>
        <dbReference type="Proteomes" id="UP000250266"/>
    </source>
</evidence>
<dbReference type="InterPro" id="IPR051694">
    <property type="entry name" value="Immunoregulatory_rcpt-like"/>
</dbReference>
<accession>A0A8E2JC62</accession>
<evidence type="ECO:0000256" key="5">
    <source>
        <dbReference type="SAM" id="MobiDB-lite"/>
    </source>
</evidence>
<feature type="transmembrane region" description="Helical" evidence="6">
    <location>
        <begin position="188"/>
        <end position="211"/>
    </location>
</feature>
<keyword evidence="2 6" id="KW-0812">Transmembrane</keyword>
<feature type="compositionally biased region" description="Low complexity" evidence="5">
    <location>
        <begin position="226"/>
        <end position="255"/>
    </location>
</feature>
<evidence type="ECO:0000256" key="6">
    <source>
        <dbReference type="SAM" id="Phobius"/>
    </source>
</evidence>
<feature type="chain" id="PRO_5034773414" description="Transmembrane protein" evidence="7">
    <location>
        <begin position="22"/>
        <end position="328"/>
    </location>
</feature>
<keyword evidence="7" id="KW-0732">Signal</keyword>
<evidence type="ECO:0000256" key="1">
    <source>
        <dbReference type="ARBA" id="ARBA00004167"/>
    </source>
</evidence>
<feature type="signal peptide" evidence="7">
    <location>
        <begin position="1"/>
        <end position="21"/>
    </location>
</feature>
<evidence type="ECO:0000313" key="8">
    <source>
        <dbReference type="EMBL" id="OCK76997.1"/>
    </source>
</evidence>
<dbReference type="EMBL" id="KV745163">
    <property type="protein sequence ID" value="OCK76997.1"/>
    <property type="molecule type" value="Genomic_DNA"/>
</dbReference>
<comment type="subcellular location">
    <subcellularLocation>
        <location evidence="1">Membrane</location>
        <topology evidence="1">Single-pass membrane protein</topology>
    </subcellularLocation>
</comment>
<evidence type="ECO:0000256" key="4">
    <source>
        <dbReference type="ARBA" id="ARBA00023136"/>
    </source>
</evidence>
<dbReference type="AlphaFoldDB" id="A0A8E2JC62"/>
<evidence type="ECO:0008006" key="10">
    <source>
        <dbReference type="Google" id="ProtNLM"/>
    </source>
</evidence>
<keyword evidence="9" id="KW-1185">Reference proteome</keyword>
<feature type="compositionally biased region" description="Low complexity" evidence="5">
    <location>
        <begin position="150"/>
        <end position="177"/>
    </location>
</feature>
<sequence>MALRIPIVLLSACVWRALAIAAPSPEAQITPAPLLPRQNDAAFMGYFSTDGTWSSLDCDPGLTWYQSGDYAQCCPTTIASCLAPTGCISGSQIYPWSGSVTTIACTDNYDNLAWSVCNTIFIYENTADSNPHTDIVCGKNAVNWSYYRQTPTTPSTSSETPSSTTSGAAATSTSASPTPAPVHKSSKAWIAGAVVGPLLGLALIGAIVFFLTRKKPAPPAPPVQPNQPQQISELKPGTGPYQPQPVGYQPEYVQPGYQPTSPGQMSPVPLYQAPYSPPGSPPPVEAPTNTPAYAYNGVTPEKSPVVVNQHMQSPQPLAAELSGDTSRR</sequence>
<organism evidence="8 9">
    <name type="scientific">Lepidopterella palustris CBS 459.81</name>
    <dbReference type="NCBI Taxonomy" id="1314670"/>
    <lineage>
        <taxon>Eukaryota</taxon>
        <taxon>Fungi</taxon>
        <taxon>Dikarya</taxon>
        <taxon>Ascomycota</taxon>
        <taxon>Pezizomycotina</taxon>
        <taxon>Dothideomycetes</taxon>
        <taxon>Pleosporomycetidae</taxon>
        <taxon>Mytilinidiales</taxon>
        <taxon>Argynnaceae</taxon>
        <taxon>Lepidopterella</taxon>
    </lineage>
</organism>
<dbReference type="PANTHER" id="PTHR15549">
    <property type="entry name" value="PAIRED IMMUNOGLOBULIN-LIKE TYPE 2 RECEPTOR"/>
    <property type="match status" value="1"/>
</dbReference>
<gene>
    <name evidence="8" type="ORF">K432DRAFT_407702</name>
</gene>
<keyword evidence="3 6" id="KW-1133">Transmembrane helix</keyword>
<keyword evidence="4 6" id="KW-0472">Membrane</keyword>
<dbReference type="GO" id="GO:0016020">
    <property type="term" value="C:membrane"/>
    <property type="evidence" value="ECO:0007669"/>
    <property type="project" value="UniProtKB-SubCell"/>
</dbReference>
<proteinExistence type="predicted"/>
<evidence type="ECO:0000256" key="3">
    <source>
        <dbReference type="ARBA" id="ARBA00022989"/>
    </source>
</evidence>
<dbReference type="Proteomes" id="UP000250266">
    <property type="component" value="Unassembled WGS sequence"/>
</dbReference>
<reference evidence="8 9" key="1">
    <citation type="journal article" date="2016" name="Nat. Commun.">
        <title>Ectomycorrhizal ecology is imprinted in the genome of the dominant symbiotic fungus Cenococcum geophilum.</title>
        <authorList>
            <consortium name="DOE Joint Genome Institute"/>
            <person name="Peter M."/>
            <person name="Kohler A."/>
            <person name="Ohm R.A."/>
            <person name="Kuo A."/>
            <person name="Krutzmann J."/>
            <person name="Morin E."/>
            <person name="Arend M."/>
            <person name="Barry K.W."/>
            <person name="Binder M."/>
            <person name="Choi C."/>
            <person name="Clum A."/>
            <person name="Copeland A."/>
            <person name="Grisel N."/>
            <person name="Haridas S."/>
            <person name="Kipfer T."/>
            <person name="LaButti K."/>
            <person name="Lindquist E."/>
            <person name="Lipzen A."/>
            <person name="Maire R."/>
            <person name="Meier B."/>
            <person name="Mihaltcheva S."/>
            <person name="Molinier V."/>
            <person name="Murat C."/>
            <person name="Poggeler S."/>
            <person name="Quandt C.A."/>
            <person name="Sperisen C."/>
            <person name="Tritt A."/>
            <person name="Tisserant E."/>
            <person name="Crous P.W."/>
            <person name="Henrissat B."/>
            <person name="Nehls U."/>
            <person name="Egli S."/>
            <person name="Spatafora J.W."/>
            <person name="Grigoriev I.V."/>
            <person name="Martin F.M."/>
        </authorList>
    </citation>
    <scope>NUCLEOTIDE SEQUENCE [LARGE SCALE GENOMIC DNA]</scope>
    <source>
        <strain evidence="8 9">CBS 459.81</strain>
    </source>
</reference>
<feature type="compositionally biased region" description="Pro residues" evidence="5">
    <location>
        <begin position="275"/>
        <end position="285"/>
    </location>
</feature>
<dbReference type="PANTHER" id="PTHR15549:SF33">
    <property type="entry name" value="MEMBRANE PROTEIN WSC4, PUTATIVE (AFU_ORTHOLOGUE AFUA_5G09020)-RELATED"/>
    <property type="match status" value="1"/>
</dbReference>
<evidence type="ECO:0000256" key="2">
    <source>
        <dbReference type="ARBA" id="ARBA00022692"/>
    </source>
</evidence>
<feature type="region of interest" description="Disordered" evidence="5">
    <location>
        <begin position="150"/>
        <end position="182"/>
    </location>
</feature>
<evidence type="ECO:0000256" key="7">
    <source>
        <dbReference type="SAM" id="SignalP"/>
    </source>
</evidence>
<protein>
    <recommendedName>
        <fullName evidence="10">Transmembrane protein</fullName>
    </recommendedName>
</protein>